<organism evidence="1 2">
    <name type="scientific">Alkaliphilus pronyensis</name>
    <dbReference type="NCBI Taxonomy" id="1482732"/>
    <lineage>
        <taxon>Bacteria</taxon>
        <taxon>Bacillati</taxon>
        <taxon>Bacillota</taxon>
        <taxon>Clostridia</taxon>
        <taxon>Peptostreptococcales</taxon>
        <taxon>Natronincolaceae</taxon>
        <taxon>Alkaliphilus</taxon>
    </lineage>
</organism>
<accession>A0A6I0EXZ1</accession>
<reference evidence="1 2" key="1">
    <citation type="submission" date="2019-10" db="EMBL/GenBank/DDBJ databases">
        <title>Alkaliphilus serpentinus sp. nov. and Alkaliphilus pronyensis sp. nov., two novel anaerobic alkaliphilic species isolated from the serpentinized-hosted hydrothermal field of the Prony Bay (New Caledonia).</title>
        <authorList>
            <person name="Postec A."/>
        </authorList>
    </citation>
    <scope>NUCLEOTIDE SEQUENCE [LARGE SCALE GENOMIC DNA]</scope>
    <source>
        <strain evidence="1 2">LacV</strain>
    </source>
</reference>
<protein>
    <submittedName>
        <fullName evidence="1">Uncharacterized protein</fullName>
    </submittedName>
</protein>
<keyword evidence="2" id="KW-1185">Reference proteome</keyword>
<dbReference type="OrthoDB" id="1708198at2"/>
<dbReference type="Proteomes" id="UP000432715">
    <property type="component" value="Unassembled WGS sequence"/>
</dbReference>
<evidence type="ECO:0000313" key="1">
    <source>
        <dbReference type="EMBL" id="KAB3534141.1"/>
    </source>
</evidence>
<evidence type="ECO:0000313" key="2">
    <source>
        <dbReference type="Proteomes" id="UP000432715"/>
    </source>
</evidence>
<name>A0A6I0EXZ1_9FIRM</name>
<dbReference type="RefSeq" id="WP_151861362.1">
    <property type="nucleotide sequence ID" value="NZ_WBZC01000031.1"/>
</dbReference>
<sequence>MEKFEDLLTSDELKLYKSILKEVDKNKTFYSKALPESKLKELLKTCGATEKDLYNIMKKLVQYNEAGKEGDVCRHEETK</sequence>
<gene>
    <name evidence="1" type="ORF">F8154_09390</name>
</gene>
<comment type="caution">
    <text evidence="1">The sequence shown here is derived from an EMBL/GenBank/DDBJ whole genome shotgun (WGS) entry which is preliminary data.</text>
</comment>
<dbReference type="EMBL" id="WBZC01000031">
    <property type="protein sequence ID" value="KAB3534141.1"/>
    <property type="molecule type" value="Genomic_DNA"/>
</dbReference>
<dbReference type="AlphaFoldDB" id="A0A6I0EXZ1"/>
<proteinExistence type="predicted"/>